<name>A0A177WPF6_BATDL</name>
<organism evidence="1 2">
    <name type="scientific">Batrachochytrium dendrobatidis (strain JEL423)</name>
    <dbReference type="NCBI Taxonomy" id="403673"/>
    <lineage>
        <taxon>Eukaryota</taxon>
        <taxon>Fungi</taxon>
        <taxon>Fungi incertae sedis</taxon>
        <taxon>Chytridiomycota</taxon>
        <taxon>Chytridiomycota incertae sedis</taxon>
        <taxon>Chytridiomycetes</taxon>
        <taxon>Rhizophydiales</taxon>
        <taxon>Rhizophydiales incertae sedis</taxon>
        <taxon>Batrachochytrium</taxon>
    </lineage>
</organism>
<dbReference type="AlphaFoldDB" id="A0A177WPF6"/>
<reference evidence="1 2" key="1">
    <citation type="submission" date="2006-10" db="EMBL/GenBank/DDBJ databases">
        <title>The Genome Sequence of Batrachochytrium dendrobatidis JEL423.</title>
        <authorList>
            <consortium name="The Broad Institute Genome Sequencing Platform"/>
            <person name="Birren B."/>
            <person name="Lander E."/>
            <person name="Galagan J."/>
            <person name="Cuomo C."/>
            <person name="Devon K."/>
            <person name="Jaffe D."/>
            <person name="Butler J."/>
            <person name="Alvarez P."/>
            <person name="Gnerre S."/>
            <person name="Grabherr M."/>
            <person name="Kleber M."/>
            <person name="Mauceli E."/>
            <person name="Brockman W."/>
            <person name="Young S."/>
            <person name="LaButti K."/>
            <person name="Sykes S."/>
            <person name="DeCaprio D."/>
            <person name="Crawford M."/>
            <person name="Koehrsen M."/>
            <person name="Engels R."/>
            <person name="Montgomery P."/>
            <person name="Pearson M."/>
            <person name="Howarth C."/>
            <person name="Larson L."/>
            <person name="White J."/>
            <person name="O'Leary S."/>
            <person name="Kodira C."/>
            <person name="Zeng Q."/>
            <person name="Yandava C."/>
            <person name="Alvarado L."/>
            <person name="Longcore J."/>
            <person name="James T."/>
        </authorList>
    </citation>
    <scope>NUCLEOTIDE SEQUENCE [LARGE SCALE GENOMIC DNA]</scope>
    <source>
        <strain evidence="1 2">JEL423</strain>
    </source>
</reference>
<evidence type="ECO:0000313" key="2">
    <source>
        <dbReference type="Proteomes" id="UP000077115"/>
    </source>
</evidence>
<dbReference type="VEuPathDB" id="FungiDB:BDEG_24873"/>
<accession>A0A177WPF6</accession>
<protein>
    <submittedName>
        <fullName evidence="1">Uncharacterized protein</fullName>
    </submittedName>
</protein>
<sequence length="80" mass="8659">MSLLIRKKVLVCAASFSRTLSVFPTTSNAIRCRSLSLLSRPSIQIKSVVSATAIKRLPRQVAMSSPLSTKTTPPPVDPHI</sequence>
<gene>
    <name evidence="1" type="ORF">BDEG_24873</name>
</gene>
<dbReference type="Proteomes" id="UP000077115">
    <property type="component" value="Unassembled WGS sequence"/>
</dbReference>
<dbReference type="EMBL" id="DS022305">
    <property type="protein sequence ID" value="OAJ41241.1"/>
    <property type="molecule type" value="Genomic_DNA"/>
</dbReference>
<reference evidence="1 2" key="2">
    <citation type="submission" date="2016-05" db="EMBL/GenBank/DDBJ databases">
        <title>Lineage-specific infection strategies underlie the spectrum of fungal disease in amphibians.</title>
        <authorList>
            <person name="Cuomo C.A."/>
            <person name="Farrer R.A."/>
            <person name="James T."/>
            <person name="Longcore J."/>
            <person name="Birren B."/>
        </authorList>
    </citation>
    <scope>NUCLEOTIDE SEQUENCE [LARGE SCALE GENOMIC DNA]</scope>
    <source>
        <strain evidence="1 2">JEL423</strain>
    </source>
</reference>
<evidence type="ECO:0000313" key="1">
    <source>
        <dbReference type="EMBL" id="OAJ41241.1"/>
    </source>
</evidence>
<proteinExistence type="predicted"/>